<evidence type="ECO:0000256" key="2">
    <source>
        <dbReference type="ARBA" id="ARBA00023015"/>
    </source>
</evidence>
<dbReference type="STRING" id="428990.SAMN06295987_10471"/>
<dbReference type="InterPro" id="IPR009057">
    <property type="entry name" value="Homeodomain-like_sf"/>
</dbReference>
<sequence>MNKDHKLAITVEDLAFPPRQGGYTKGHETREEILRSALQILVDEGYRAMSMRRVATECGMKFGNLTYHFPTREDLVRELLDAVISSYELAFEQISHRPGVDPRERLTDMCKLILEDIRTKKTTRIFPELWALSNHDPFVLARVQDLYRRARAPLIEIIGEMRPDLGQEDRECIALFISVSMEGTTPFAGYEKPFEPRMPAIGKIAIHSFISLVETYPGSGEAQ</sequence>
<reference evidence="8" key="1">
    <citation type="submission" date="2017-02" db="EMBL/GenBank/DDBJ databases">
        <authorList>
            <person name="Varghese N."/>
            <person name="Submissions S."/>
        </authorList>
    </citation>
    <scope>NUCLEOTIDE SEQUENCE [LARGE SCALE GENOMIC DNA]</scope>
    <source>
        <strain evidence="8">SM117</strain>
    </source>
</reference>
<organism evidence="7 8">
    <name type="scientific">Novosphingobium mathurense</name>
    <dbReference type="NCBI Taxonomy" id="428990"/>
    <lineage>
        <taxon>Bacteria</taxon>
        <taxon>Pseudomonadati</taxon>
        <taxon>Pseudomonadota</taxon>
        <taxon>Alphaproteobacteria</taxon>
        <taxon>Sphingomonadales</taxon>
        <taxon>Sphingomonadaceae</taxon>
        <taxon>Novosphingobium</taxon>
    </lineage>
</organism>
<keyword evidence="2" id="KW-0805">Transcription regulation</keyword>
<dbReference type="InterPro" id="IPR050109">
    <property type="entry name" value="HTH-type_TetR-like_transc_reg"/>
</dbReference>
<dbReference type="Pfam" id="PF13977">
    <property type="entry name" value="TetR_C_6"/>
    <property type="match status" value="1"/>
</dbReference>
<dbReference type="RefSeq" id="WP_079730781.1">
    <property type="nucleotide sequence ID" value="NZ_FVZE01000004.1"/>
</dbReference>
<dbReference type="PANTHER" id="PTHR30055:SF175">
    <property type="entry name" value="HTH-TYPE TRANSCRIPTIONAL REPRESSOR KSTR2"/>
    <property type="match status" value="1"/>
</dbReference>
<evidence type="ECO:0000313" key="8">
    <source>
        <dbReference type="Proteomes" id="UP000190989"/>
    </source>
</evidence>
<keyword evidence="8" id="KW-1185">Reference proteome</keyword>
<evidence type="ECO:0000256" key="1">
    <source>
        <dbReference type="ARBA" id="ARBA00022491"/>
    </source>
</evidence>
<dbReference type="Proteomes" id="UP000190989">
    <property type="component" value="Unassembled WGS sequence"/>
</dbReference>
<keyword evidence="3 5" id="KW-0238">DNA-binding</keyword>
<dbReference type="PANTHER" id="PTHR30055">
    <property type="entry name" value="HTH-TYPE TRANSCRIPTIONAL REGULATOR RUTR"/>
    <property type="match status" value="1"/>
</dbReference>
<feature type="DNA-binding region" description="H-T-H motif" evidence="5">
    <location>
        <begin position="50"/>
        <end position="69"/>
    </location>
</feature>
<evidence type="ECO:0000256" key="3">
    <source>
        <dbReference type="ARBA" id="ARBA00023125"/>
    </source>
</evidence>
<evidence type="ECO:0000256" key="4">
    <source>
        <dbReference type="ARBA" id="ARBA00023163"/>
    </source>
</evidence>
<dbReference type="PRINTS" id="PR00455">
    <property type="entry name" value="HTHTETR"/>
</dbReference>
<gene>
    <name evidence="7" type="ORF">SAMN06295987_10471</name>
</gene>
<protein>
    <submittedName>
        <fullName evidence="7">Transcriptional regulator, TetR family</fullName>
    </submittedName>
</protein>
<dbReference type="InterPro" id="IPR036271">
    <property type="entry name" value="Tet_transcr_reg_TetR-rel_C_sf"/>
</dbReference>
<dbReference type="AlphaFoldDB" id="A0A1U6I2V7"/>
<evidence type="ECO:0000313" key="7">
    <source>
        <dbReference type="EMBL" id="SLK02331.1"/>
    </source>
</evidence>
<accession>A0A1U6I2V7</accession>
<proteinExistence type="predicted"/>
<dbReference type="Gene3D" id="1.10.357.10">
    <property type="entry name" value="Tetracycline Repressor, domain 2"/>
    <property type="match status" value="1"/>
</dbReference>
<dbReference type="EMBL" id="FVZE01000004">
    <property type="protein sequence ID" value="SLK02331.1"/>
    <property type="molecule type" value="Genomic_DNA"/>
</dbReference>
<keyword evidence="1" id="KW-0678">Repressor</keyword>
<dbReference type="PROSITE" id="PS50977">
    <property type="entry name" value="HTH_TETR_2"/>
    <property type="match status" value="1"/>
</dbReference>
<dbReference type="SUPFAM" id="SSF46689">
    <property type="entry name" value="Homeodomain-like"/>
    <property type="match status" value="1"/>
</dbReference>
<dbReference type="SUPFAM" id="SSF48498">
    <property type="entry name" value="Tetracyclin repressor-like, C-terminal domain"/>
    <property type="match status" value="1"/>
</dbReference>
<dbReference type="GO" id="GO:0000976">
    <property type="term" value="F:transcription cis-regulatory region binding"/>
    <property type="evidence" value="ECO:0007669"/>
    <property type="project" value="TreeGrafter"/>
</dbReference>
<keyword evidence="4" id="KW-0804">Transcription</keyword>
<evidence type="ECO:0000256" key="5">
    <source>
        <dbReference type="PROSITE-ProRule" id="PRU00335"/>
    </source>
</evidence>
<dbReference type="Pfam" id="PF00440">
    <property type="entry name" value="TetR_N"/>
    <property type="match status" value="1"/>
</dbReference>
<evidence type="ECO:0000259" key="6">
    <source>
        <dbReference type="PROSITE" id="PS50977"/>
    </source>
</evidence>
<dbReference type="InterPro" id="IPR001647">
    <property type="entry name" value="HTH_TetR"/>
</dbReference>
<feature type="domain" description="HTH tetR-type" evidence="6">
    <location>
        <begin position="27"/>
        <end position="87"/>
    </location>
</feature>
<dbReference type="InterPro" id="IPR039538">
    <property type="entry name" value="BetI_C"/>
</dbReference>
<name>A0A1U6I2V7_9SPHN</name>
<dbReference type="GO" id="GO:0003700">
    <property type="term" value="F:DNA-binding transcription factor activity"/>
    <property type="evidence" value="ECO:0007669"/>
    <property type="project" value="TreeGrafter"/>
</dbReference>